<dbReference type="InterPro" id="IPR037221">
    <property type="entry name" value="H-type_lectin_dom_sf"/>
</dbReference>
<dbReference type="Proteomes" id="UP000001554">
    <property type="component" value="Chromosome 17"/>
</dbReference>
<feature type="chain" id="PRO_5039887247" evidence="2">
    <location>
        <begin position="23"/>
        <end position="826"/>
    </location>
</feature>
<evidence type="ECO:0000256" key="2">
    <source>
        <dbReference type="SAM" id="SignalP"/>
    </source>
</evidence>
<organism evidence="4 5">
    <name type="scientific">Branchiostoma floridae</name>
    <name type="common">Florida lancelet</name>
    <name type="synonym">Amphioxus</name>
    <dbReference type="NCBI Taxonomy" id="7739"/>
    <lineage>
        <taxon>Eukaryota</taxon>
        <taxon>Metazoa</taxon>
        <taxon>Chordata</taxon>
        <taxon>Cephalochordata</taxon>
        <taxon>Leptocardii</taxon>
        <taxon>Amphioxiformes</taxon>
        <taxon>Branchiostomatidae</taxon>
        <taxon>Branchiostoma</taxon>
    </lineage>
</organism>
<proteinExistence type="predicted"/>
<reference evidence="4" key="1">
    <citation type="journal article" date="2020" name="Nat. Ecol. Evol.">
        <title>Deeply conserved synteny resolves early events in vertebrate evolution.</title>
        <authorList>
            <person name="Simakov O."/>
            <person name="Marletaz F."/>
            <person name="Yue J.X."/>
            <person name="O'Connell B."/>
            <person name="Jenkins J."/>
            <person name="Brandt A."/>
            <person name="Calef R."/>
            <person name="Tung C.H."/>
            <person name="Huang T.K."/>
            <person name="Schmutz J."/>
            <person name="Satoh N."/>
            <person name="Yu J.K."/>
            <person name="Putnam N.H."/>
            <person name="Green R.E."/>
            <person name="Rokhsar D.S."/>
        </authorList>
    </citation>
    <scope>NUCLEOTIDE SEQUENCE [LARGE SCALE GENOMIC DNA]</scope>
    <source>
        <strain evidence="4">S238N-H82</strain>
    </source>
</reference>
<keyword evidence="1" id="KW-0175">Coiled coil</keyword>
<evidence type="ECO:0000313" key="4">
    <source>
        <dbReference type="Proteomes" id="UP000001554"/>
    </source>
</evidence>
<keyword evidence="4" id="KW-1185">Reference proteome</keyword>
<name>A0A9J7HIX3_BRAFL</name>
<dbReference type="OrthoDB" id="10065791at2759"/>
<feature type="coiled-coil region" evidence="1">
    <location>
        <begin position="620"/>
        <end position="654"/>
    </location>
</feature>
<dbReference type="SUPFAM" id="SSF141086">
    <property type="entry name" value="Agglutinin HPA-like"/>
    <property type="match status" value="1"/>
</dbReference>
<protein>
    <submittedName>
        <fullName evidence="5">Centrosomal protein of 83 kDa-like</fullName>
    </submittedName>
</protein>
<dbReference type="Gene3D" id="2.60.40.2080">
    <property type="match status" value="1"/>
</dbReference>
<dbReference type="AlphaFoldDB" id="A0A9J7HIX3"/>
<dbReference type="RefSeq" id="XP_035658917.1">
    <property type="nucleotide sequence ID" value="XM_035803024.1"/>
</dbReference>
<reference evidence="5" key="2">
    <citation type="submission" date="2025-08" db="UniProtKB">
        <authorList>
            <consortium name="RefSeq"/>
        </authorList>
    </citation>
    <scope>IDENTIFICATION</scope>
    <source>
        <strain evidence="5">S238N-H82</strain>
        <tissue evidence="5">Testes</tissue>
    </source>
</reference>
<evidence type="ECO:0000313" key="5">
    <source>
        <dbReference type="RefSeq" id="XP_035658917.1"/>
    </source>
</evidence>
<feature type="domain" description="H-type lectin" evidence="3">
    <location>
        <begin position="757"/>
        <end position="822"/>
    </location>
</feature>
<feature type="signal peptide" evidence="2">
    <location>
        <begin position="1"/>
        <end position="22"/>
    </location>
</feature>
<accession>A0A9J7HIX3</accession>
<keyword evidence="2" id="KW-0732">Signal</keyword>
<sequence length="826" mass="92974">MLSSACFLVFLFVWTGPRVARGVDHKTWIENLQGSYFKLYGVFQGLEKQNKDMMALFGKVKIVDERLTQEHHTAKEIRGSFQTLRPQLNTLGNAFDNLNRSISREKEKINQVDVNSNGGFKEHEDEIESFSGILEGYIADVDQRIKVQKQTCSEELRQEAERQAEATHAFRQQLWDYEDAREQKTKMIKELMQTVNSTIAALRARDQASHDRAASLQIRVQQLIQEVEGIFIRSREQGSRLDTANASSSGDRQHVTNFRTSFNTHLQQFNHIQQLLATIQASVAELQTRKGQVQGYTSHLNEHIQNRQSRLDDDDQQRATLLQQIRDLRNDHGQDNNAIGLDLNDIEATLDTLEADTEADDSLTQVESTIRNIQANITALNSKIDQNQNHQEMIQQQQSNQQQSIETEGGAIQEHTQAQETFDEQLESYNTTYQERVSTEEERLQTMETQVGDSTEILTTLQGIVDVLSTNVEGAEQQFAQYSSPAAISEGFASLEQSIQDVEDTQATFTSVEQQLTESMSETDGRFEGLESDILDQETSMEQAQANLQLAAQAQDGDFDVSSTIASLSTLVTTNTQQSDELSLSTQEVLRDRQLVQAQQQTLEEQIDAIPVDQAQQNVAAVFEDDIRELDLKLDNMEASVDQLEVTANALASSSESTFEMLEGNLDTITTQLSNQQGAINALLLRQEDGLENTVTTLQQNVDDITSSTNGLFTSVADLEQALQGSSVDHFESGTWELPEQRNFWGQSQTYDSKQTNTINFSSHFRRSPVVYVSISKWDMGSGYTNSFSVRVYNVEPSGFSMTYGRDSDGQFYAGTVEWIAVGNRY</sequence>
<evidence type="ECO:0000259" key="3">
    <source>
        <dbReference type="Pfam" id="PF09458"/>
    </source>
</evidence>
<dbReference type="GO" id="GO:0030246">
    <property type="term" value="F:carbohydrate binding"/>
    <property type="evidence" value="ECO:0007669"/>
    <property type="project" value="InterPro"/>
</dbReference>
<dbReference type="InterPro" id="IPR019019">
    <property type="entry name" value="H-type_lectin_domain"/>
</dbReference>
<dbReference type="Pfam" id="PF09458">
    <property type="entry name" value="H_lectin"/>
    <property type="match status" value="1"/>
</dbReference>
<feature type="coiled-coil region" evidence="1">
    <location>
        <begin position="363"/>
        <end position="400"/>
    </location>
</feature>
<gene>
    <name evidence="5" type="primary">LOC118404069</name>
</gene>
<dbReference type="KEGG" id="bfo:118404069"/>
<dbReference type="GO" id="GO:0007155">
    <property type="term" value="P:cell adhesion"/>
    <property type="evidence" value="ECO:0007669"/>
    <property type="project" value="InterPro"/>
</dbReference>
<evidence type="ECO:0000256" key="1">
    <source>
        <dbReference type="SAM" id="Coils"/>
    </source>
</evidence>
<dbReference type="GeneID" id="118404069"/>